<dbReference type="Gene3D" id="3.40.50.1820">
    <property type="entry name" value="alpha/beta hydrolase"/>
    <property type="match status" value="1"/>
</dbReference>
<dbReference type="AlphaFoldDB" id="A0AAD5UIM0"/>
<evidence type="ECO:0000313" key="2">
    <source>
        <dbReference type="EMBL" id="KAJ3256865.1"/>
    </source>
</evidence>
<evidence type="ECO:0000256" key="1">
    <source>
        <dbReference type="SAM" id="Coils"/>
    </source>
</evidence>
<dbReference type="SUPFAM" id="SSF53474">
    <property type="entry name" value="alpha/beta-Hydrolases"/>
    <property type="match status" value="1"/>
</dbReference>
<sequence>MVLSCDFPTYQVRMPYEQKILILFVHGFLGSENSFSSFPLDLVQSVRSLYGIPNLEARVFPFFPTKGDPNKAINFLYNWLLMNATFPEYEAVIIMCHSMGGLIAADAWRKIQKLQSNDPIIPDTTKEFQMASAEYQISKEENEQLSQKEEEKLNQANETIKEQAKEKEQSSGWFGSWWSSKSEEEKLEQVMEPVTVDINAPEAPSPYPKDVELFNSSQMQLKKGIKDFGKAKINLVALISFDSPFYGLNSNVFTFAAGEHAADIISSYVPESHSSQVNSTLKYGSNLASNAFVSSMNVASQLPSLASSAIYTGAQTAKSIPSALYSTAASIPGAASTVISTSAELPKTIYSKLPTKAEAVEATSATVAAIPSAVSYTASLVSSVPGSLSNLWRYGSNATVVDDNAPAEEKKDKDTQENTIAKEVEDLKIDGEIITEETANMQLTVKTNVEEEDFNRAELLPIEDGYNWTPWVTLGITTAAVVGGAYYSGGILALGTMTLVRRVALAYAVSHASEATHYLRFLYPLWGESQAEADNRIEEMKKKVEEGSFFFKAYYIQILPEKEDTEGRIKTFVKPPPKSTSYLFQPIGSDSDNEIAAHMHMFDRQVNPGSYWDNIHKVGRDVANIVKFVRE</sequence>
<keyword evidence="3" id="KW-1185">Reference proteome</keyword>
<name>A0AAD5UIM0_9FUNG</name>
<evidence type="ECO:0000313" key="3">
    <source>
        <dbReference type="Proteomes" id="UP001210925"/>
    </source>
</evidence>
<dbReference type="EMBL" id="JADGKB010000045">
    <property type="protein sequence ID" value="KAJ3256865.1"/>
    <property type="molecule type" value="Genomic_DNA"/>
</dbReference>
<feature type="coiled-coil region" evidence="1">
    <location>
        <begin position="128"/>
        <end position="170"/>
    </location>
</feature>
<keyword evidence="1" id="KW-0175">Coiled coil</keyword>
<protein>
    <recommendedName>
        <fullName evidence="4">DUF676 domain-containing protein</fullName>
    </recommendedName>
</protein>
<proteinExistence type="predicted"/>
<reference evidence="2" key="1">
    <citation type="submission" date="2020-05" db="EMBL/GenBank/DDBJ databases">
        <title>Phylogenomic resolution of chytrid fungi.</title>
        <authorList>
            <person name="Stajich J.E."/>
            <person name="Amses K."/>
            <person name="Simmons R."/>
            <person name="Seto K."/>
            <person name="Myers J."/>
            <person name="Bonds A."/>
            <person name="Quandt C.A."/>
            <person name="Barry K."/>
            <person name="Liu P."/>
            <person name="Grigoriev I."/>
            <person name="Longcore J.E."/>
            <person name="James T.Y."/>
        </authorList>
    </citation>
    <scope>NUCLEOTIDE SEQUENCE</scope>
    <source>
        <strain evidence="2">PLAUS21</strain>
    </source>
</reference>
<evidence type="ECO:0008006" key="4">
    <source>
        <dbReference type="Google" id="ProtNLM"/>
    </source>
</evidence>
<organism evidence="2 3">
    <name type="scientific">Boothiomyces macroporosus</name>
    <dbReference type="NCBI Taxonomy" id="261099"/>
    <lineage>
        <taxon>Eukaryota</taxon>
        <taxon>Fungi</taxon>
        <taxon>Fungi incertae sedis</taxon>
        <taxon>Chytridiomycota</taxon>
        <taxon>Chytridiomycota incertae sedis</taxon>
        <taxon>Chytridiomycetes</taxon>
        <taxon>Rhizophydiales</taxon>
        <taxon>Terramycetaceae</taxon>
        <taxon>Boothiomyces</taxon>
    </lineage>
</organism>
<dbReference type="Proteomes" id="UP001210925">
    <property type="component" value="Unassembled WGS sequence"/>
</dbReference>
<dbReference type="InterPro" id="IPR029058">
    <property type="entry name" value="AB_hydrolase_fold"/>
</dbReference>
<gene>
    <name evidence="2" type="ORF">HK103_005109</name>
</gene>
<dbReference type="PANTHER" id="PTHR47842:SF1">
    <property type="entry name" value="DUF676 DOMAIN-CONTAINING PROTEIN"/>
    <property type="match status" value="1"/>
</dbReference>
<comment type="caution">
    <text evidence="2">The sequence shown here is derived from an EMBL/GenBank/DDBJ whole genome shotgun (WGS) entry which is preliminary data.</text>
</comment>
<dbReference type="PANTHER" id="PTHR47842">
    <property type="entry name" value="EXPRESSED PROTEIN"/>
    <property type="match status" value="1"/>
</dbReference>
<accession>A0AAD5UIM0</accession>